<proteinExistence type="predicted"/>
<dbReference type="Proteomes" id="UP000298517">
    <property type="component" value="Unassembled WGS sequence"/>
</dbReference>
<accession>A0A4Y8AWX2</accession>
<protein>
    <submittedName>
        <fullName evidence="1">DUF493 family protein</fullName>
    </submittedName>
</protein>
<dbReference type="InterPro" id="IPR027471">
    <property type="entry name" value="YbeD-like_sf"/>
</dbReference>
<evidence type="ECO:0000313" key="1">
    <source>
        <dbReference type="EMBL" id="TEW77007.1"/>
    </source>
</evidence>
<reference evidence="1 2" key="1">
    <citation type="journal article" date="2011" name="J. Microbiol.">
        <title>Gramella jeungdoensis sp. nov., isolated from a solar saltern in Korea.</title>
        <authorList>
            <person name="Joung Y."/>
            <person name="Kim H."/>
            <person name="Jang T."/>
            <person name="Ahn T.S."/>
            <person name="Joh K."/>
        </authorList>
    </citation>
    <scope>NUCLEOTIDE SEQUENCE [LARGE SCALE GENOMIC DNA]</scope>
    <source>
        <strain evidence="1 2">KCTC 23123</strain>
    </source>
</reference>
<dbReference type="Pfam" id="PF04359">
    <property type="entry name" value="DUF493"/>
    <property type="match status" value="1"/>
</dbReference>
<dbReference type="Gene3D" id="3.30.70.260">
    <property type="match status" value="1"/>
</dbReference>
<dbReference type="InterPro" id="IPR007454">
    <property type="entry name" value="UPF0250_YbeD-like"/>
</dbReference>
<dbReference type="SUPFAM" id="SSF117991">
    <property type="entry name" value="YbeD/HP0495-like"/>
    <property type="match status" value="1"/>
</dbReference>
<sequence length="93" mass="10768">MDNRTQFYKKLKKKLKKDTTFPTKYLFKFIVPSEISKIDAIENLFNHQGAVISKKTSKTGKYTSVSIHIIMKKADDIIIKYQQAEKIEGIISL</sequence>
<dbReference type="EMBL" id="SNQI01000001">
    <property type="protein sequence ID" value="TEW77007.1"/>
    <property type="molecule type" value="Genomic_DNA"/>
</dbReference>
<dbReference type="OrthoDB" id="5616097at2"/>
<dbReference type="AlphaFoldDB" id="A0A4Y8AWX2"/>
<dbReference type="RefSeq" id="WP_134247015.1">
    <property type="nucleotide sequence ID" value="NZ_SNQI01000001.1"/>
</dbReference>
<organism evidence="1 2">
    <name type="scientific">Gramella jeungdoensis</name>
    <dbReference type="NCBI Taxonomy" id="708091"/>
    <lineage>
        <taxon>Bacteria</taxon>
        <taxon>Pseudomonadati</taxon>
        <taxon>Bacteroidota</taxon>
        <taxon>Flavobacteriia</taxon>
        <taxon>Flavobacteriales</taxon>
        <taxon>Flavobacteriaceae</taxon>
        <taxon>Christiangramia</taxon>
    </lineage>
</organism>
<evidence type="ECO:0000313" key="2">
    <source>
        <dbReference type="Proteomes" id="UP000298517"/>
    </source>
</evidence>
<keyword evidence="2" id="KW-1185">Reference proteome</keyword>
<comment type="caution">
    <text evidence="1">The sequence shown here is derived from an EMBL/GenBank/DDBJ whole genome shotgun (WGS) entry which is preliminary data.</text>
</comment>
<gene>
    <name evidence="1" type="ORF">E2488_03925</name>
</gene>
<name>A0A4Y8AWX2_9FLAO</name>